<dbReference type="InParanoid" id="G0M7Y0"/>
<dbReference type="EMBL" id="GL379786">
    <property type="protein sequence ID" value="EGT30535.1"/>
    <property type="molecule type" value="Genomic_DNA"/>
</dbReference>
<dbReference type="Proteomes" id="UP000008068">
    <property type="component" value="Unassembled WGS sequence"/>
</dbReference>
<organism evidence="2">
    <name type="scientific">Caenorhabditis brenneri</name>
    <name type="common">Nematode worm</name>
    <dbReference type="NCBI Taxonomy" id="135651"/>
    <lineage>
        <taxon>Eukaryota</taxon>
        <taxon>Metazoa</taxon>
        <taxon>Ecdysozoa</taxon>
        <taxon>Nematoda</taxon>
        <taxon>Chromadorea</taxon>
        <taxon>Rhabditida</taxon>
        <taxon>Rhabditina</taxon>
        <taxon>Rhabditomorpha</taxon>
        <taxon>Rhabditoidea</taxon>
        <taxon>Rhabditidae</taxon>
        <taxon>Peloderinae</taxon>
        <taxon>Caenorhabditis</taxon>
    </lineage>
</organism>
<evidence type="ECO:0000313" key="2">
    <source>
        <dbReference type="Proteomes" id="UP000008068"/>
    </source>
</evidence>
<keyword evidence="2" id="KW-1185">Reference proteome</keyword>
<reference evidence="2" key="1">
    <citation type="submission" date="2011-07" db="EMBL/GenBank/DDBJ databases">
        <authorList>
            <consortium name="Caenorhabditis brenneri Sequencing and Analysis Consortium"/>
            <person name="Wilson R.K."/>
        </authorList>
    </citation>
    <scope>NUCLEOTIDE SEQUENCE [LARGE SCALE GENOMIC DNA]</scope>
    <source>
        <strain evidence="2">PB2801</strain>
    </source>
</reference>
<dbReference type="HOGENOM" id="CLU_3108375_0_0_1"/>
<proteinExistence type="predicted"/>
<accession>G0M7Y0</accession>
<name>G0M7Y0_CAEBE</name>
<evidence type="ECO:0000313" key="1">
    <source>
        <dbReference type="EMBL" id="EGT30535.1"/>
    </source>
</evidence>
<dbReference type="AlphaFoldDB" id="G0M7Y0"/>
<protein>
    <submittedName>
        <fullName evidence="1">Uncharacterized protein</fullName>
    </submittedName>
</protein>
<gene>
    <name evidence="1" type="ORF">CAEBREN_25961</name>
</gene>
<sequence>MAIYVYLERKHKKEENDGYLIYASVRIFQNDMNEKKEHRLAERVMQKWNYM</sequence>